<protein>
    <submittedName>
        <fullName evidence="3">Uncharacterized protein</fullName>
    </submittedName>
</protein>
<accession>A0AAW0GX98</accession>
<dbReference type="GO" id="GO:0016831">
    <property type="term" value="F:carboxy-lyase activity"/>
    <property type="evidence" value="ECO:0007669"/>
    <property type="project" value="UniProtKB-KW"/>
</dbReference>
<evidence type="ECO:0000256" key="2">
    <source>
        <dbReference type="RuleBase" id="RU366045"/>
    </source>
</evidence>
<gene>
    <name evidence="3" type="ORF">QCA50_000523</name>
</gene>
<evidence type="ECO:0000256" key="1">
    <source>
        <dbReference type="ARBA" id="ARBA00023239"/>
    </source>
</evidence>
<dbReference type="InterPro" id="IPR032466">
    <property type="entry name" value="Metal_Hydrolase"/>
</dbReference>
<comment type="similarity">
    <text evidence="2">Belongs to the metallo-dependent hydrolases superfamily.</text>
</comment>
<dbReference type="EMBL" id="JASBNA010000001">
    <property type="protein sequence ID" value="KAK7695885.1"/>
    <property type="molecule type" value="Genomic_DNA"/>
</dbReference>
<dbReference type="PANTHER" id="PTHR21240">
    <property type="entry name" value="2-AMINO-3-CARBOXYLMUCONATE-6-SEMIALDEHYDE DECARBOXYLASE"/>
    <property type="match status" value="1"/>
</dbReference>
<evidence type="ECO:0000313" key="4">
    <source>
        <dbReference type="Proteomes" id="UP001385951"/>
    </source>
</evidence>
<keyword evidence="1 2" id="KW-0456">Lyase</keyword>
<dbReference type="AlphaFoldDB" id="A0AAW0GX98"/>
<dbReference type="GO" id="GO:0019748">
    <property type="term" value="P:secondary metabolic process"/>
    <property type="evidence" value="ECO:0007669"/>
    <property type="project" value="TreeGrafter"/>
</dbReference>
<dbReference type="InterPro" id="IPR032465">
    <property type="entry name" value="ACMSD"/>
</dbReference>
<dbReference type="PANTHER" id="PTHR21240:SF28">
    <property type="entry name" value="ISO-OROTATE DECARBOXYLASE (EUROFUNG)"/>
    <property type="match status" value="1"/>
</dbReference>
<keyword evidence="2" id="KW-0210">Decarboxylase</keyword>
<dbReference type="GO" id="GO:0005737">
    <property type="term" value="C:cytoplasm"/>
    <property type="evidence" value="ECO:0007669"/>
    <property type="project" value="TreeGrafter"/>
</dbReference>
<keyword evidence="4" id="KW-1185">Reference proteome</keyword>
<evidence type="ECO:0000313" key="3">
    <source>
        <dbReference type="EMBL" id="KAK7695885.1"/>
    </source>
</evidence>
<dbReference type="Gene3D" id="3.20.20.140">
    <property type="entry name" value="Metal-dependent hydrolases"/>
    <property type="match status" value="1"/>
</dbReference>
<comment type="caution">
    <text evidence="3">The sequence shown here is derived from an EMBL/GenBank/DDBJ whole genome shotgun (WGS) entry which is preliminary data.</text>
</comment>
<dbReference type="Proteomes" id="UP001385951">
    <property type="component" value="Unassembled WGS sequence"/>
</dbReference>
<proteinExistence type="inferred from homology"/>
<organism evidence="3 4">
    <name type="scientific">Cerrena zonata</name>
    <dbReference type="NCBI Taxonomy" id="2478898"/>
    <lineage>
        <taxon>Eukaryota</taxon>
        <taxon>Fungi</taxon>
        <taxon>Dikarya</taxon>
        <taxon>Basidiomycota</taxon>
        <taxon>Agaricomycotina</taxon>
        <taxon>Agaricomycetes</taxon>
        <taxon>Polyporales</taxon>
        <taxon>Cerrenaceae</taxon>
        <taxon>Cerrena</taxon>
    </lineage>
</organism>
<dbReference type="SUPFAM" id="SSF51556">
    <property type="entry name" value="Metallo-dependent hydrolases"/>
    <property type="match status" value="1"/>
</dbReference>
<sequence length="93" mass="10202">MDAMNIDVAILSYPTGFPPGPPGEENRKAARKLNEEAKEICERFPGRFGFFGVLPDLRDTEGALEEIAFVLDVLQADGIGIWSSYGEGQDARK</sequence>
<reference evidence="3 4" key="1">
    <citation type="submission" date="2022-09" db="EMBL/GenBank/DDBJ databases">
        <authorList>
            <person name="Palmer J.M."/>
        </authorList>
    </citation>
    <scope>NUCLEOTIDE SEQUENCE [LARGE SCALE GENOMIC DNA]</scope>
    <source>
        <strain evidence="3 4">DSM 7382</strain>
    </source>
</reference>
<name>A0AAW0GX98_9APHY</name>